<dbReference type="SUPFAM" id="SSF52540">
    <property type="entry name" value="P-loop containing nucleoside triphosphate hydrolases"/>
    <property type="match status" value="2"/>
</dbReference>
<comment type="similarity">
    <text evidence="1">Belongs to the helicase family.</text>
</comment>
<proteinExistence type="inferred from homology"/>
<dbReference type="GO" id="GO:0043139">
    <property type="term" value="F:5'-3' DNA helicase activity"/>
    <property type="evidence" value="ECO:0007669"/>
    <property type="project" value="UniProtKB-EC"/>
</dbReference>
<keyword evidence="1" id="KW-0347">Helicase</keyword>
<sequence>MLTSWFEINKIYSDARSLTYAQIPSKFLYDTRRKIWKPRKRGSSIGRITYVHPASGELYYLRMLLNLKKGALSFDDLKTVNGVVHTSHQDACQSLGLLGDDKEWIEALSNAVNIVSSTQLRQLFVTIILFCDVANPQILFDNYWCDDPMPSFGMGCVNWHNMYDDILYNLRKAFAIPDMIVPENELKNCVLFELELLFNNASTSLEKHYLPMPDANRMVEIKNRLLREELNYDCEELSKKHTFLKSQLNQDQKYIYDCVIETVNAKKQGLFFVYASLLLPNGRTAHSRFKIPLVITESSICAIKKKTHLATLIEKTDLIIWDEAPMNHKHCFEALDKSLSDLLSHLHSSEHTLPFGGETLLLGGDFRQILPVIPGGTKEDIINASLNSSYLWSHFKNFRLKENMRLSKSGISIEEKQKISDFADWILQIDLIIHSSGNPISSIFFTTYPNFETSFSNFDYLRERAIITPRNTIVTDINNYIIELLPGEQHVYLSYDSLFITQLLDRIIQAKILTGNNTGYKVFIPRITLTATESKWPFVFKRRQFPIRPCFAMTINKSQGQSLKQVGLYLPEPVFTHGQLYVALSRVTSREGLKILIGDGENNVTNYTANIVFKDVLQNLQSNS</sequence>
<dbReference type="GO" id="GO:0006310">
    <property type="term" value="P:DNA recombination"/>
    <property type="evidence" value="ECO:0007669"/>
    <property type="project" value="UniProtKB-KW"/>
</dbReference>
<dbReference type="InterPro" id="IPR027417">
    <property type="entry name" value="P-loop_NTPase"/>
</dbReference>
<comment type="caution">
    <text evidence="3">The sequence shown here is derived from an EMBL/GenBank/DDBJ whole genome shotgun (WGS) entry which is preliminary data.</text>
</comment>
<dbReference type="PANTHER" id="PTHR10492:SF90">
    <property type="entry name" value="ATP-DEPENDENT DNA HELICASE"/>
    <property type="match status" value="1"/>
</dbReference>
<dbReference type="Proteomes" id="UP000327157">
    <property type="component" value="Chromosome 7"/>
</dbReference>
<dbReference type="GO" id="GO:0000723">
    <property type="term" value="P:telomere maintenance"/>
    <property type="evidence" value="ECO:0007669"/>
    <property type="project" value="InterPro"/>
</dbReference>
<dbReference type="GO" id="GO:0006281">
    <property type="term" value="P:DNA repair"/>
    <property type="evidence" value="ECO:0007669"/>
    <property type="project" value="UniProtKB-KW"/>
</dbReference>
<evidence type="ECO:0000256" key="1">
    <source>
        <dbReference type="RuleBase" id="RU363044"/>
    </source>
</evidence>
<comment type="catalytic activity">
    <reaction evidence="1">
        <text>ATP + H2O = ADP + phosphate + H(+)</text>
        <dbReference type="Rhea" id="RHEA:13065"/>
        <dbReference type="ChEBI" id="CHEBI:15377"/>
        <dbReference type="ChEBI" id="CHEBI:15378"/>
        <dbReference type="ChEBI" id="CHEBI:30616"/>
        <dbReference type="ChEBI" id="CHEBI:43474"/>
        <dbReference type="ChEBI" id="CHEBI:456216"/>
        <dbReference type="EC" id="5.6.2.3"/>
    </reaction>
</comment>
<dbReference type="OrthoDB" id="1165673at2759"/>
<dbReference type="EC" id="5.6.2.3" evidence="1"/>
<dbReference type="GO" id="GO:0016887">
    <property type="term" value="F:ATP hydrolysis activity"/>
    <property type="evidence" value="ECO:0007669"/>
    <property type="project" value="RHEA"/>
</dbReference>
<keyword evidence="1" id="KW-0378">Hydrolase</keyword>
<evidence type="ECO:0000313" key="4">
    <source>
        <dbReference type="Proteomes" id="UP000327157"/>
    </source>
</evidence>
<reference evidence="4" key="2">
    <citation type="submission" date="2019-10" db="EMBL/GenBank/DDBJ databases">
        <title>A de novo genome assembly of a pear dwarfing rootstock.</title>
        <authorList>
            <person name="Wang F."/>
            <person name="Wang J."/>
            <person name="Li S."/>
            <person name="Zhang Y."/>
            <person name="Fang M."/>
            <person name="Ma L."/>
            <person name="Zhao Y."/>
            <person name="Jiang S."/>
        </authorList>
    </citation>
    <scope>NUCLEOTIDE SEQUENCE [LARGE SCALE GENOMIC DNA]</scope>
</reference>
<reference evidence="3 4" key="3">
    <citation type="submission" date="2019-11" db="EMBL/GenBank/DDBJ databases">
        <title>A de novo genome assembly of a pear dwarfing rootstock.</title>
        <authorList>
            <person name="Wang F."/>
            <person name="Wang J."/>
            <person name="Li S."/>
            <person name="Zhang Y."/>
            <person name="Fang M."/>
            <person name="Ma L."/>
            <person name="Zhao Y."/>
            <person name="Jiang S."/>
        </authorList>
    </citation>
    <scope>NUCLEOTIDE SEQUENCE [LARGE SCALE GENOMIC DNA]</scope>
    <source>
        <strain evidence="3">S2</strain>
        <tissue evidence="3">Leaf</tissue>
    </source>
</reference>
<keyword evidence="1" id="KW-0067">ATP-binding</keyword>
<dbReference type="Gene3D" id="3.40.50.300">
    <property type="entry name" value="P-loop containing nucleotide triphosphate hydrolases"/>
    <property type="match status" value="2"/>
</dbReference>
<dbReference type="GO" id="GO:0005524">
    <property type="term" value="F:ATP binding"/>
    <property type="evidence" value="ECO:0007669"/>
    <property type="project" value="UniProtKB-KW"/>
</dbReference>
<evidence type="ECO:0000259" key="2">
    <source>
        <dbReference type="Pfam" id="PF05970"/>
    </source>
</evidence>
<gene>
    <name evidence="3" type="ORF">D8674_031202</name>
</gene>
<organism evidence="3 4">
    <name type="scientific">Pyrus ussuriensis x Pyrus communis</name>
    <dbReference type="NCBI Taxonomy" id="2448454"/>
    <lineage>
        <taxon>Eukaryota</taxon>
        <taxon>Viridiplantae</taxon>
        <taxon>Streptophyta</taxon>
        <taxon>Embryophyta</taxon>
        <taxon>Tracheophyta</taxon>
        <taxon>Spermatophyta</taxon>
        <taxon>Magnoliopsida</taxon>
        <taxon>eudicotyledons</taxon>
        <taxon>Gunneridae</taxon>
        <taxon>Pentapetalae</taxon>
        <taxon>rosids</taxon>
        <taxon>fabids</taxon>
        <taxon>Rosales</taxon>
        <taxon>Rosaceae</taxon>
        <taxon>Amygdaloideae</taxon>
        <taxon>Maleae</taxon>
        <taxon>Pyrus</taxon>
    </lineage>
</organism>
<protein>
    <recommendedName>
        <fullName evidence="1">ATP-dependent DNA helicase</fullName>
        <ecNumber evidence="1">5.6.2.3</ecNumber>
    </recommendedName>
</protein>
<accession>A0A5N5F3B3</accession>
<dbReference type="EMBL" id="SMOL01000781">
    <property type="protein sequence ID" value="KAB2595752.1"/>
    <property type="molecule type" value="Genomic_DNA"/>
</dbReference>
<dbReference type="FunFam" id="3.40.50.300:FF:002884">
    <property type="entry name" value="ATP-dependent DNA helicase"/>
    <property type="match status" value="1"/>
</dbReference>
<keyword evidence="1" id="KW-0547">Nucleotide-binding</keyword>
<keyword evidence="1" id="KW-0227">DNA damage</keyword>
<dbReference type="AlphaFoldDB" id="A0A5N5F3B3"/>
<keyword evidence="1" id="KW-0234">DNA repair</keyword>
<dbReference type="PANTHER" id="PTHR10492">
    <property type="match status" value="1"/>
</dbReference>
<reference evidence="3 4" key="1">
    <citation type="submission" date="2019-09" db="EMBL/GenBank/DDBJ databases">
        <authorList>
            <person name="Ou C."/>
        </authorList>
    </citation>
    <scope>NUCLEOTIDE SEQUENCE [LARGE SCALE GENOMIC DNA]</scope>
    <source>
        <strain evidence="3">S2</strain>
        <tissue evidence="3">Leaf</tissue>
    </source>
</reference>
<keyword evidence="1" id="KW-0233">DNA recombination</keyword>
<evidence type="ECO:0000313" key="3">
    <source>
        <dbReference type="EMBL" id="KAB2595752.1"/>
    </source>
</evidence>
<feature type="domain" description="DNA helicase Pif1-like DEAD-box helicase" evidence="2">
    <location>
        <begin position="275"/>
        <end position="429"/>
    </location>
</feature>
<keyword evidence="4" id="KW-1185">Reference proteome</keyword>
<comment type="cofactor">
    <cofactor evidence="1">
        <name>Mg(2+)</name>
        <dbReference type="ChEBI" id="CHEBI:18420"/>
    </cofactor>
</comment>
<dbReference type="CDD" id="cd18809">
    <property type="entry name" value="SF1_C_RecD"/>
    <property type="match status" value="1"/>
</dbReference>
<dbReference type="Pfam" id="PF05970">
    <property type="entry name" value="PIF1"/>
    <property type="match status" value="1"/>
</dbReference>
<name>A0A5N5F3B3_9ROSA</name>
<dbReference type="InterPro" id="IPR010285">
    <property type="entry name" value="DNA_helicase_pif1-like_DEAD"/>
</dbReference>